<feature type="compositionally biased region" description="Low complexity" evidence="1">
    <location>
        <begin position="371"/>
        <end position="380"/>
    </location>
</feature>
<feature type="region of interest" description="Disordered" evidence="1">
    <location>
        <begin position="117"/>
        <end position="162"/>
    </location>
</feature>
<evidence type="ECO:0000256" key="1">
    <source>
        <dbReference type="SAM" id="MobiDB-lite"/>
    </source>
</evidence>
<evidence type="ECO:0000313" key="3">
    <source>
        <dbReference type="Proteomes" id="UP000187283"/>
    </source>
</evidence>
<keyword evidence="3" id="KW-1185">Reference proteome</keyword>
<evidence type="ECO:0000313" key="2">
    <source>
        <dbReference type="EMBL" id="OMJ26527.1"/>
    </source>
</evidence>
<feature type="compositionally biased region" description="Polar residues" evidence="1">
    <location>
        <begin position="340"/>
        <end position="370"/>
    </location>
</feature>
<dbReference type="STRING" id="133412.A0A1R1YHY6"/>
<name>A0A1R1YHY6_9FUNG</name>
<dbReference type="EMBL" id="LSSN01000010">
    <property type="protein sequence ID" value="OMJ26527.1"/>
    <property type="molecule type" value="Genomic_DNA"/>
</dbReference>
<sequence>MNEINSSEEKPPSSHRPDSNIRSEFPMFFNRLLSQFRSTRHQRRNAPNLNSELSTQRSTATPNSQIPLQYSSQDLPPDNTSNPSIFILNDDDLIQTNSHHSSNANIATQNEHYDTFDNGYLSEDNPDMIYHDNNSSQDDTSLGYFTNPNLSPRPHSQSRNDSQSIINSDEIEFDNLGDNSSFHLSDDEPISDSASYGLSIPESSYSESFTTQPISHLPSDLQNSNPENIPHTSLSLLEYDSNMSGSFTSPSSSFERYAQSTVDMPNWLNPEINPSIYQSDHSDNFSIDSFYQSDLNSDSSLNTHDTNSSQGFQSSNSEFADSDELENSNYSVLRGSIEIQNNSDSNTPLPNETTPQAQSSFGNMISNDIASTPSSQSSQSRRTLVRMLENLSQNYLDRVSELENRNSIISQSIGINSTTNSNQLDTQTAISLAQTPSIPYPVIYSDEWADESDPSRISGTIPSHIMHGLSNDNSEYSYSQHSENGMSQGNDYYDYLEGDISLNDDYIEDDFYGDEDDDGFISDSMNSDPLNFSVESLYNTNAELNSRSLSDPNEIELDVNSVHNSLDLNLSDIFGTTHPANSTPFHRRLRRRLSNNTNSQYAINTLEEIVRSGIINSDNDSLDYLDDRDAYSISSIPETSNNNNTSNEKRHKVKLPIDPLLAIYSSKNHLYLINTENTTNPIVSCLERIVSRIDSRHDFELANFDRLSFIEALNDSGIALVASQSGIVAVVSLQKTIYKNGEHEYSLRLNSHFPVPEPDPTLPSNNSEQRQLGSNININPSSLNISNYSTSQSNIKLPNQPLVGMSVLQLDTYSKNQFRYMTYLLYKDNSFLCFEIYVEKNS</sequence>
<comment type="caution">
    <text evidence="2">The sequence shown here is derived from an EMBL/GenBank/DDBJ whole genome shotgun (WGS) entry which is preliminary data.</text>
</comment>
<gene>
    <name evidence="2" type="ORF">AYI70_g90</name>
</gene>
<dbReference type="OrthoDB" id="5590049at2759"/>
<reference evidence="2 3" key="1">
    <citation type="submission" date="2017-01" db="EMBL/GenBank/DDBJ databases">
        <authorList>
            <person name="Mah S.A."/>
            <person name="Swanson W.J."/>
            <person name="Moy G.W."/>
            <person name="Vacquier V.D."/>
        </authorList>
    </citation>
    <scope>NUCLEOTIDE SEQUENCE [LARGE SCALE GENOMIC DNA]</scope>
    <source>
        <strain evidence="2 3">GSMNP</strain>
    </source>
</reference>
<feature type="region of interest" description="Disordered" evidence="1">
    <location>
        <begin position="1"/>
        <end position="22"/>
    </location>
</feature>
<feature type="compositionally biased region" description="Basic and acidic residues" evidence="1">
    <location>
        <begin position="7"/>
        <end position="21"/>
    </location>
</feature>
<feature type="region of interest" description="Disordered" evidence="1">
    <location>
        <begin position="298"/>
        <end position="325"/>
    </location>
</feature>
<proteinExistence type="predicted"/>
<organism evidence="2 3">
    <name type="scientific">Smittium culicis</name>
    <dbReference type="NCBI Taxonomy" id="133412"/>
    <lineage>
        <taxon>Eukaryota</taxon>
        <taxon>Fungi</taxon>
        <taxon>Fungi incertae sedis</taxon>
        <taxon>Zoopagomycota</taxon>
        <taxon>Kickxellomycotina</taxon>
        <taxon>Harpellomycetes</taxon>
        <taxon>Harpellales</taxon>
        <taxon>Legeriomycetaceae</taxon>
        <taxon>Smittium</taxon>
    </lineage>
</organism>
<feature type="compositionally biased region" description="Polar residues" evidence="1">
    <location>
        <begin position="45"/>
        <end position="82"/>
    </location>
</feature>
<feature type="compositionally biased region" description="Polar residues" evidence="1">
    <location>
        <begin position="298"/>
        <end position="319"/>
    </location>
</feature>
<feature type="region of interest" description="Disordered" evidence="1">
    <location>
        <begin position="340"/>
        <end position="380"/>
    </location>
</feature>
<protein>
    <submittedName>
        <fullName evidence="2">Uncharacterized protein</fullName>
    </submittedName>
</protein>
<dbReference type="AlphaFoldDB" id="A0A1R1YHY6"/>
<feature type="compositionally biased region" description="Polar residues" evidence="1">
    <location>
        <begin position="132"/>
        <end position="162"/>
    </location>
</feature>
<feature type="region of interest" description="Disordered" evidence="1">
    <location>
        <begin position="207"/>
        <end position="227"/>
    </location>
</feature>
<dbReference type="Proteomes" id="UP000187283">
    <property type="component" value="Unassembled WGS sequence"/>
</dbReference>
<accession>A0A1R1YHY6</accession>
<feature type="region of interest" description="Disordered" evidence="1">
    <location>
        <begin position="38"/>
        <end position="82"/>
    </location>
</feature>